<gene>
    <name evidence="3" type="ORF">AMST5_01617</name>
</gene>
<feature type="transmembrane region" description="Helical" evidence="1">
    <location>
        <begin position="71"/>
        <end position="89"/>
    </location>
</feature>
<accession>A0AA48LYP2</accession>
<name>A0AA48LYP2_9ZZZZ</name>
<dbReference type="InterPro" id="IPR025517">
    <property type="entry name" value="DUF4405"/>
</dbReference>
<reference evidence="3" key="1">
    <citation type="submission" date="2023-07" db="EMBL/GenBank/DDBJ databases">
        <authorList>
            <person name="Pelsma A.J. K."/>
        </authorList>
    </citation>
    <scope>NUCLEOTIDE SEQUENCE</scope>
</reference>
<evidence type="ECO:0000259" key="2">
    <source>
        <dbReference type="Pfam" id="PF14358"/>
    </source>
</evidence>
<feature type="transmembrane region" description="Helical" evidence="1">
    <location>
        <begin position="12"/>
        <end position="30"/>
    </location>
</feature>
<keyword evidence="1" id="KW-0812">Transmembrane</keyword>
<protein>
    <recommendedName>
        <fullName evidence="2">Flavinylation-associated cytochrome domain-containing protein</fullName>
    </recommendedName>
</protein>
<dbReference type="AlphaFoldDB" id="A0AA48LYP2"/>
<feature type="transmembrane region" description="Helical" evidence="1">
    <location>
        <begin position="42"/>
        <end position="59"/>
    </location>
</feature>
<evidence type="ECO:0000313" key="3">
    <source>
        <dbReference type="EMBL" id="CAJ0863842.1"/>
    </source>
</evidence>
<evidence type="ECO:0000256" key="1">
    <source>
        <dbReference type="SAM" id="Phobius"/>
    </source>
</evidence>
<keyword evidence="1" id="KW-0472">Membrane</keyword>
<proteinExistence type="predicted"/>
<sequence>MIRISREWATPLTIGAFSLMSVTGLLMFFHSDTGMNKLAHEWVGLVMVGGVAAHAIANWQAFQRYFLTGLWSRGLIALGLLVLAGSFFSPPGGKRAPPPVLAMKALVSAPLAKVAPLSGRSTEQAIADLAKAGIHVPAGDVSIEKATADNRELQGRAIAVLFSKAK</sequence>
<dbReference type="Pfam" id="PF14358">
    <property type="entry name" value="DUF4405"/>
    <property type="match status" value="1"/>
</dbReference>
<organism evidence="3">
    <name type="scientific">freshwater sediment metagenome</name>
    <dbReference type="NCBI Taxonomy" id="556182"/>
    <lineage>
        <taxon>unclassified sequences</taxon>
        <taxon>metagenomes</taxon>
        <taxon>ecological metagenomes</taxon>
    </lineage>
</organism>
<dbReference type="EMBL" id="OY288114">
    <property type="protein sequence ID" value="CAJ0863842.1"/>
    <property type="molecule type" value="Genomic_DNA"/>
</dbReference>
<keyword evidence="1" id="KW-1133">Transmembrane helix</keyword>
<feature type="domain" description="Flavinylation-associated cytochrome" evidence="2">
    <location>
        <begin position="8"/>
        <end position="59"/>
    </location>
</feature>